<gene>
    <name evidence="2" type="ORF">SI_OrNV_gp102</name>
</gene>
<dbReference type="GO" id="GO:0009263">
    <property type="term" value="P:deoxyribonucleotide biosynthetic process"/>
    <property type="evidence" value="ECO:0007669"/>
    <property type="project" value="InterPro"/>
</dbReference>
<protein>
    <recommendedName>
        <fullName evidence="1">ribonucleoside-diphosphate reductase</fullName>
        <ecNumber evidence="1">1.17.4.1</ecNumber>
    </recommendedName>
</protein>
<evidence type="ECO:0000313" key="2">
    <source>
        <dbReference type="EMBL" id="QHG11334.1"/>
    </source>
</evidence>
<dbReference type="UniPathway" id="UPA00326"/>
<dbReference type="Pfam" id="PF00268">
    <property type="entry name" value="Ribonuc_red_sm"/>
    <property type="match status" value="1"/>
</dbReference>
<dbReference type="InterPro" id="IPR000358">
    <property type="entry name" value="RNR_small_fam"/>
</dbReference>
<dbReference type="EMBL" id="MN623374">
    <property type="protein sequence ID" value="QHG11334.1"/>
    <property type="molecule type" value="Genomic_DNA"/>
</dbReference>
<dbReference type="EC" id="1.17.4.1" evidence="1"/>
<dbReference type="SUPFAM" id="SSF47240">
    <property type="entry name" value="Ferritin-like"/>
    <property type="match status" value="1"/>
</dbReference>
<organism evidence="2">
    <name type="scientific">Oryctes rhinoceros nudivirus</name>
    <dbReference type="NCBI Taxonomy" id="92521"/>
    <lineage>
        <taxon>Viruses</taxon>
        <taxon>Viruses incertae sedis</taxon>
        <taxon>Naldaviricetes</taxon>
        <taxon>Lefavirales</taxon>
        <taxon>Nudiviridae</taxon>
        <taxon>Alphanudivirus</taxon>
        <taxon>Alphanudivirus oryrhinocerotis</taxon>
    </lineage>
</organism>
<proteinExistence type="predicted"/>
<sequence>MSSAIGNAVVGSGSIVQDEGGIDMDTNESTLPIEDILDPDNLKHRNQTLYPPARKFKDTYDLWLKHQSCFWSVHENDPSVDRDRFETMTPKEFQEILLCTVGCIAIGDSIVLDRIANGLKERVTSIELKAMFSDQEAREFIHKKMYSNMLDVSHRANYYRSEEFKNEYMSVLETLADKYDIGYVQVQMFFIMMCEIILFTPMFQTICYAACKGYCPKLCDLNLLVMRDEYIHYENARLQSFKFKTKLDRKFARTVLAEFSELTLQLFAKIIGDYDDGVYNFKHVERHFKHVVHGFMSENGLYSSSDEFNESDALYGTTPAQFYMSLPKCESKINRMEANSTIYSVPGDTRELVKPTKRKLCFDDYDNGDSIGVAPLDDAGKKQKADSSCDRFSTIKIASF</sequence>
<reference evidence="2" key="1">
    <citation type="journal article" date="2020" name="J. ISSAAS">
        <title>Complete genome sequence of Oryctes rhinoceros Nudivirus isolated from Coconut Rhinoceros Beetle in the Solomon Islands.</title>
        <authorList>
            <person name="Etebari K."/>
            <person name="Filipovic I."/>
            <person name="Rasic G."/>
            <person name="Devine G.J."/>
            <person name="Tsatsia H."/>
            <person name="Furlong M.J."/>
        </authorList>
    </citation>
    <scope>NUCLEOTIDE SEQUENCE</scope>
    <source>
        <strain evidence="2">Solomon Islands</strain>
    </source>
</reference>
<evidence type="ECO:0000256" key="1">
    <source>
        <dbReference type="ARBA" id="ARBA00012274"/>
    </source>
</evidence>
<dbReference type="Gene3D" id="1.10.620.20">
    <property type="entry name" value="Ribonucleotide Reductase, subunit A"/>
    <property type="match status" value="1"/>
</dbReference>
<dbReference type="GO" id="GO:0004748">
    <property type="term" value="F:ribonucleoside-diphosphate reductase activity, thioredoxin disulfide as acceptor"/>
    <property type="evidence" value="ECO:0007669"/>
    <property type="project" value="UniProtKB-EC"/>
</dbReference>
<accession>A0A6B9QR51</accession>
<dbReference type="InterPro" id="IPR012348">
    <property type="entry name" value="RNR-like"/>
</dbReference>
<dbReference type="InterPro" id="IPR009078">
    <property type="entry name" value="Ferritin-like_SF"/>
</dbReference>
<name>A0A6B9QR51_9VIRU</name>